<dbReference type="NCBIfam" id="TIGR00229">
    <property type="entry name" value="sensory_box"/>
    <property type="match status" value="1"/>
</dbReference>
<reference evidence="2 3" key="2">
    <citation type="submission" date="2020-06" db="EMBL/GenBank/DDBJ databases">
        <title>Antribacter stalactiti gen. nov., sp. nov., a new member of the family Nacardiaceae isolated from a cave.</title>
        <authorList>
            <person name="Kim I.S."/>
        </authorList>
    </citation>
    <scope>NUCLEOTIDE SEQUENCE [LARGE SCALE GENOMIC DNA]</scope>
    <source>
        <strain evidence="2 3">YC2-7</strain>
    </source>
</reference>
<dbReference type="Proteomes" id="UP000535543">
    <property type="component" value="Unassembled WGS sequence"/>
</dbReference>
<evidence type="ECO:0000313" key="2">
    <source>
        <dbReference type="EMBL" id="NMN95964.1"/>
    </source>
</evidence>
<name>A0A848KFR0_9NOCA</name>
<dbReference type="InterPro" id="IPR000014">
    <property type="entry name" value="PAS"/>
</dbReference>
<dbReference type="AlphaFoldDB" id="A0A848KFR0"/>
<proteinExistence type="predicted"/>
<evidence type="ECO:0000259" key="1">
    <source>
        <dbReference type="PROSITE" id="PS50112"/>
    </source>
</evidence>
<sequence length="132" mass="14363">MERRAPLPDSAQGYLTALPALILLDRLPVATLAVRYDGTIVYANPAFEQMLGYESGILTDQPIDAVLDDRPPRAAGGGLICGHSGRLISLRHSDATIVRTVASESVMMRKDDPLALVVFHDITEQLWTVGEH</sequence>
<comment type="caution">
    <text evidence="2">The sequence shown here is derived from an EMBL/GenBank/DDBJ whole genome shotgun (WGS) entry which is preliminary data.</text>
</comment>
<gene>
    <name evidence="2" type="ORF">FGL95_13065</name>
</gene>
<organism evidence="2 3">
    <name type="scientific">Antrihabitans stalactiti</name>
    <dbReference type="NCBI Taxonomy" id="2584121"/>
    <lineage>
        <taxon>Bacteria</taxon>
        <taxon>Bacillati</taxon>
        <taxon>Actinomycetota</taxon>
        <taxon>Actinomycetes</taxon>
        <taxon>Mycobacteriales</taxon>
        <taxon>Nocardiaceae</taxon>
        <taxon>Antrihabitans</taxon>
    </lineage>
</organism>
<dbReference type="SUPFAM" id="SSF55785">
    <property type="entry name" value="PYP-like sensor domain (PAS domain)"/>
    <property type="match status" value="1"/>
</dbReference>
<keyword evidence="3" id="KW-1185">Reference proteome</keyword>
<accession>A0A848KFR0</accession>
<feature type="domain" description="PAS" evidence="1">
    <location>
        <begin position="23"/>
        <end position="54"/>
    </location>
</feature>
<dbReference type="InterPro" id="IPR035965">
    <property type="entry name" value="PAS-like_dom_sf"/>
</dbReference>
<dbReference type="SMART" id="SM00091">
    <property type="entry name" value="PAS"/>
    <property type="match status" value="1"/>
</dbReference>
<dbReference type="CDD" id="cd00130">
    <property type="entry name" value="PAS"/>
    <property type="match status" value="1"/>
</dbReference>
<reference evidence="2 3" key="1">
    <citation type="submission" date="2019-05" db="EMBL/GenBank/DDBJ databases">
        <authorList>
            <person name="Lee S.D."/>
        </authorList>
    </citation>
    <scope>NUCLEOTIDE SEQUENCE [LARGE SCALE GENOMIC DNA]</scope>
    <source>
        <strain evidence="2 3">YC2-7</strain>
    </source>
</reference>
<evidence type="ECO:0000313" key="3">
    <source>
        <dbReference type="Proteomes" id="UP000535543"/>
    </source>
</evidence>
<dbReference type="Gene3D" id="3.30.450.20">
    <property type="entry name" value="PAS domain"/>
    <property type="match status" value="1"/>
</dbReference>
<dbReference type="Pfam" id="PF13188">
    <property type="entry name" value="PAS_8"/>
    <property type="match status" value="1"/>
</dbReference>
<dbReference type="EMBL" id="VCQU01000004">
    <property type="protein sequence ID" value="NMN95964.1"/>
    <property type="molecule type" value="Genomic_DNA"/>
</dbReference>
<dbReference type="PROSITE" id="PS50112">
    <property type="entry name" value="PAS"/>
    <property type="match status" value="1"/>
</dbReference>
<protein>
    <submittedName>
        <fullName evidence="2">PAS domain-containing protein</fullName>
    </submittedName>
</protein>